<dbReference type="InterPro" id="IPR034122">
    <property type="entry name" value="Retropepsin-like_bacterial"/>
</dbReference>
<keyword evidence="1" id="KW-0378">Hydrolase</keyword>
<evidence type="ECO:0000313" key="2">
    <source>
        <dbReference type="Proteomes" id="UP000287746"/>
    </source>
</evidence>
<protein>
    <submittedName>
        <fullName evidence="1">TIGR02281 family clan AA aspartic protease</fullName>
        <ecNumber evidence="1">3.4.23.-</ecNumber>
    </submittedName>
</protein>
<dbReference type="InterPro" id="IPR021109">
    <property type="entry name" value="Peptidase_aspartic_dom_sf"/>
</dbReference>
<sequence>MSETQIVQLVALVGFLVLVLGSLSIRRLPLGFILKTVIGWAAIAGVIYLVVVNRHTILDQLNTIGSKVGISEAPQVAEGETIRIQLSPDGHFWARATINGVERRMLIDSGATVSAISEETAQAAGIDYARGMPVSVSTANGTVEARRARAQRVEVGPLGTDDLTVFVASSFGDLDVLGMNFLSRLKSWRVEGNVLILEPQSGGDLT</sequence>
<dbReference type="InterPro" id="IPR001969">
    <property type="entry name" value="Aspartic_peptidase_AS"/>
</dbReference>
<dbReference type="GO" id="GO:0004190">
    <property type="term" value="F:aspartic-type endopeptidase activity"/>
    <property type="evidence" value="ECO:0007669"/>
    <property type="project" value="InterPro"/>
</dbReference>
<dbReference type="Gene3D" id="2.40.70.10">
    <property type="entry name" value="Acid Proteases"/>
    <property type="match status" value="1"/>
</dbReference>
<dbReference type="AlphaFoldDB" id="A0A2M8W7N9"/>
<organism evidence="1 2">
    <name type="scientific">Sphingomonas koreensis</name>
    <dbReference type="NCBI Taxonomy" id="93064"/>
    <lineage>
        <taxon>Bacteria</taxon>
        <taxon>Pseudomonadati</taxon>
        <taxon>Pseudomonadota</taxon>
        <taxon>Alphaproteobacteria</taxon>
        <taxon>Sphingomonadales</taxon>
        <taxon>Sphingomonadaceae</taxon>
        <taxon>Sphingomonas</taxon>
    </lineage>
</organism>
<dbReference type="NCBIfam" id="TIGR02281">
    <property type="entry name" value="clan_AA_DTGA"/>
    <property type="match status" value="1"/>
</dbReference>
<reference evidence="1 2" key="1">
    <citation type="submission" date="2018-07" db="EMBL/GenBank/DDBJ databases">
        <title>Genomic and Epidemiologic Investigation of an Indolent Hospital Outbreak.</title>
        <authorList>
            <person name="Johnson R.C."/>
            <person name="Deming C."/>
            <person name="Conlan S."/>
            <person name="Zellmer C.J."/>
            <person name="Michelin A.V."/>
            <person name="Lee-Lin S."/>
            <person name="Thomas P.J."/>
            <person name="Park M."/>
            <person name="Weingarten R.A."/>
            <person name="Less J."/>
            <person name="Dekker J.P."/>
            <person name="Frank K.M."/>
            <person name="Musser K.A."/>
            <person name="Mcquiston J.R."/>
            <person name="Henderson D.K."/>
            <person name="Lau A.F."/>
            <person name="Palmore T.N."/>
            <person name="Segre J.A."/>
        </authorList>
    </citation>
    <scope>NUCLEOTIDE SEQUENCE [LARGE SCALE GENOMIC DNA]</scope>
    <source>
        <strain evidence="1 2">SK-CDC1_0717</strain>
    </source>
</reference>
<accession>A0A2M8W7N9</accession>
<dbReference type="InterPro" id="IPR011969">
    <property type="entry name" value="Clan_AA_Asp_peptidase_C"/>
</dbReference>
<evidence type="ECO:0000313" key="1">
    <source>
        <dbReference type="EMBL" id="RSY90691.1"/>
    </source>
</evidence>
<dbReference type="EMBL" id="QQYZ01000001">
    <property type="protein sequence ID" value="RSY90691.1"/>
    <property type="molecule type" value="Genomic_DNA"/>
</dbReference>
<keyword evidence="1" id="KW-0645">Protease</keyword>
<dbReference type="CDD" id="cd05483">
    <property type="entry name" value="retropepsin_like_bacteria"/>
    <property type="match status" value="1"/>
</dbReference>
<proteinExistence type="predicted"/>
<name>A0A2M8W7N9_9SPHN</name>
<dbReference type="SUPFAM" id="SSF50630">
    <property type="entry name" value="Acid proteases"/>
    <property type="match status" value="1"/>
</dbReference>
<dbReference type="RefSeq" id="WP_066575063.1">
    <property type="nucleotide sequence ID" value="NZ_PGEN01000001.1"/>
</dbReference>
<dbReference type="EC" id="3.4.23.-" evidence="1"/>
<dbReference type="PROSITE" id="PS00141">
    <property type="entry name" value="ASP_PROTEASE"/>
    <property type="match status" value="1"/>
</dbReference>
<dbReference type="Proteomes" id="UP000287746">
    <property type="component" value="Unassembled WGS sequence"/>
</dbReference>
<gene>
    <name evidence="1" type="ORF">DAH66_01605</name>
</gene>
<dbReference type="Pfam" id="PF13975">
    <property type="entry name" value="gag-asp_proteas"/>
    <property type="match status" value="1"/>
</dbReference>
<dbReference type="GO" id="GO:0006508">
    <property type="term" value="P:proteolysis"/>
    <property type="evidence" value="ECO:0007669"/>
    <property type="project" value="UniProtKB-KW"/>
</dbReference>
<comment type="caution">
    <text evidence="1">The sequence shown here is derived from an EMBL/GenBank/DDBJ whole genome shotgun (WGS) entry which is preliminary data.</text>
</comment>